<gene>
    <name evidence="1" type="ORF">Acr_18g0008650</name>
</gene>
<organism evidence="1 2">
    <name type="scientific">Actinidia rufa</name>
    <dbReference type="NCBI Taxonomy" id="165716"/>
    <lineage>
        <taxon>Eukaryota</taxon>
        <taxon>Viridiplantae</taxon>
        <taxon>Streptophyta</taxon>
        <taxon>Embryophyta</taxon>
        <taxon>Tracheophyta</taxon>
        <taxon>Spermatophyta</taxon>
        <taxon>Magnoliopsida</taxon>
        <taxon>eudicotyledons</taxon>
        <taxon>Gunneridae</taxon>
        <taxon>Pentapetalae</taxon>
        <taxon>asterids</taxon>
        <taxon>Ericales</taxon>
        <taxon>Actinidiaceae</taxon>
        <taxon>Actinidia</taxon>
    </lineage>
</organism>
<comment type="caution">
    <text evidence="1">The sequence shown here is derived from an EMBL/GenBank/DDBJ whole genome shotgun (WGS) entry which is preliminary data.</text>
</comment>
<reference evidence="1 2" key="1">
    <citation type="submission" date="2019-07" db="EMBL/GenBank/DDBJ databases">
        <title>De Novo Assembly of kiwifruit Actinidia rufa.</title>
        <authorList>
            <person name="Sugita-Konishi S."/>
            <person name="Sato K."/>
            <person name="Mori E."/>
            <person name="Abe Y."/>
            <person name="Kisaki G."/>
            <person name="Hamano K."/>
            <person name="Suezawa K."/>
            <person name="Otani M."/>
            <person name="Fukuda T."/>
            <person name="Manabe T."/>
            <person name="Gomi K."/>
            <person name="Tabuchi M."/>
            <person name="Akimitsu K."/>
            <person name="Kataoka I."/>
        </authorList>
    </citation>
    <scope>NUCLEOTIDE SEQUENCE [LARGE SCALE GENOMIC DNA]</scope>
    <source>
        <strain evidence="2">cv. Fuchu</strain>
    </source>
</reference>
<dbReference type="EMBL" id="BJWL01000018">
    <property type="protein sequence ID" value="GFZ06695.1"/>
    <property type="molecule type" value="Genomic_DNA"/>
</dbReference>
<name>A0A7J0G7B9_9ERIC</name>
<dbReference type="Proteomes" id="UP000585474">
    <property type="component" value="Unassembled WGS sequence"/>
</dbReference>
<protein>
    <submittedName>
        <fullName evidence="1">Uncharacterized protein</fullName>
    </submittedName>
</protein>
<evidence type="ECO:0000313" key="1">
    <source>
        <dbReference type="EMBL" id="GFZ06695.1"/>
    </source>
</evidence>
<evidence type="ECO:0000313" key="2">
    <source>
        <dbReference type="Proteomes" id="UP000585474"/>
    </source>
</evidence>
<accession>A0A7J0G7B9</accession>
<dbReference type="AlphaFoldDB" id="A0A7J0G7B9"/>
<keyword evidence="2" id="KW-1185">Reference proteome</keyword>
<sequence length="347" mass="38422">MPVISVKLTIFVPILSCQEALRGDRINPGRQGGVRGHLSMVWFESAVRPFASFASSLYSDRLLSGSFLLGSSFPHLLHLASASSSAVIYLSALFWTAENVSGTFLDRESNNGPGRSPSIIAMITTLSLGSLTSSMTCLNLEDTLALSILSVNGGSVCLSRGIFLSLFLHRPLGFCWMTWILTKIDSFHAGEGQGLAIGILSVLDQCCDFGNGLLSDESDEISRHREWEEQVEVVDWPRQGVVSKGLLALGLGRQQLRRCRRTNWGDCRLESIPYYRCRVGENLAMGSFHGELSGDNSARSHAQCWTYFTSVKRVRRYSFGALMRRRDFTGLAYGDVRCHAWGEILEY</sequence>
<proteinExistence type="predicted"/>